<dbReference type="InterPro" id="IPR013766">
    <property type="entry name" value="Thioredoxin_domain"/>
</dbReference>
<name>A0A6V8M0C8_9BACT</name>
<comment type="caution">
    <text evidence="2">The sequence shown here is derived from an EMBL/GenBank/DDBJ whole genome shotgun (WGS) entry which is preliminary data.</text>
</comment>
<protein>
    <submittedName>
        <fullName evidence="2">Thioredoxin</fullName>
    </submittedName>
</protein>
<dbReference type="PANTHER" id="PTHR45663:SF11">
    <property type="entry name" value="GEO12009P1"/>
    <property type="match status" value="1"/>
</dbReference>
<evidence type="ECO:0000259" key="1">
    <source>
        <dbReference type="PROSITE" id="PS51352"/>
    </source>
</evidence>
<gene>
    <name evidence="2" type="primary">trxA_2</name>
    <name evidence="2" type="ORF">NNJEOMEG_03176</name>
</gene>
<dbReference type="CDD" id="cd02947">
    <property type="entry name" value="TRX_family"/>
    <property type="match status" value="1"/>
</dbReference>
<dbReference type="GO" id="GO:0005829">
    <property type="term" value="C:cytosol"/>
    <property type="evidence" value="ECO:0007669"/>
    <property type="project" value="TreeGrafter"/>
</dbReference>
<evidence type="ECO:0000313" key="3">
    <source>
        <dbReference type="Proteomes" id="UP000494245"/>
    </source>
</evidence>
<dbReference type="Pfam" id="PF00085">
    <property type="entry name" value="Thioredoxin"/>
    <property type="match status" value="1"/>
</dbReference>
<dbReference type="RefSeq" id="WP_173086227.1">
    <property type="nucleotide sequence ID" value="NZ_BLTE01000016.1"/>
</dbReference>
<dbReference type="PANTHER" id="PTHR45663">
    <property type="entry name" value="GEO12009P1"/>
    <property type="match status" value="1"/>
</dbReference>
<dbReference type="SUPFAM" id="SSF52833">
    <property type="entry name" value="Thioredoxin-like"/>
    <property type="match status" value="1"/>
</dbReference>
<reference evidence="2 3" key="2">
    <citation type="submission" date="2020-05" db="EMBL/GenBank/DDBJ databases">
        <title>Draft genome sequence of Desulfovibrio sp. strainFSS-1.</title>
        <authorList>
            <person name="Shimoshige H."/>
            <person name="Kobayashi H."/>
            <person name="Maekawa T."/>
        </authorList>
    </citation>
    <scope>NUCLEOTIDE SEQUENCE [LARGE SCALE GENOMIC DNA]</scope>
    <source>
        <strain evidence="2 3">SIID29052-01</strain>
    </source>
</reference>
<dbReference type="PROSITE" id="PS51352">
    <property type="entry name" value="THIOREDOXIN_2"/>
    <property type="match status" value="1"/>
</dbReference>
<keyword evidence="3" id="KW-1185">Reference proteome</keyword>
<organism evidence="2 3">
    <name type="scientific">Fundidesulfovibrio magnetotacticus</name>
    <dbReference type="NCBI Taxonomy" id="2730080"/>
    <lineage>
        <taxon>Bacteria</taxon>
        <taxon>Pseudomonadati</taxon>
        <taxon>Thermodesulfobacteriota</taxon>
        <taxon>Desulfovibrionia</taxon>
        <taxon>Desulfovibrionales</taxon>
        <taxon>Desulfovibrionaceae</taxon>
        <taxon>Fundidesulfovibrio</taxon>
    </lineage>
</organism>
<dbReference type="EMBL" id="BLTE01000016">
    <property type="protein sequence ID" value="GFK95317.1"/>
    <property type="molecule type" value="Genomic_DNA"/>
</dbReference>
<dbReference type="GO" id="GO:0045454">
    <property type="term" value="P:cell redox homeostasis"/>
    <property type="evidence" value="ECO:0007669"/>
    <property type="project" value="TreeGrafter"/>
</dbReference>
<dbReference type="Gene3D" id="3.40.30.10">
    <property type="entry name" value="Glutaredoxin"/>
    <property type="match status" value="1"/>
</dbReference>
<sequence>MSRLRRLALLPALCVLALPVLVLLARALPVRAADLPEAPARNTVTMLDLGAKSCIPCKMMIPVLSALEKDYVGRAAILFIDVWENPEQGKKYGLRAIPTQIFYDRQGKETFRHEGFMDQQAIAAVLDKLLAQ</sequence>
<dbReference type="InterPro" id="IPR036249">
    <property type="entry name" value="Thioredoxin-like_sf"/>
</dbReference>
<proteinExistence type="predicted"/>
<feature type="domain" description="Thioredoxin" evidence="1">
    <location>
        <begin position="4"/>
        <end position="131"/>
    </location>
</feature>
<dbReference type="GO" id="GO:0015035">
    <property type="term" value="F:protein-disulfide reductase activity"/>
    <property type="evidence" value="ECO:0007669"/>
    <property type="project" value="TreeGrafter"/>
</dbReference>
<accession>A0A6V8M0C8</accession>
<reference evidence="2 3" key="1">
    <citation type="submission" date="2020-04" db="EMBL/GenBank/DDBJ databases">
        <authorList>
            <consortium name="Desulfovibrio sp. FSS-1 genome sequencing consortium"/>
            <person name="Shimoshige H."/>
            <person name="Kobayashi H."/>
            <person name="Maekawa T."/>
        </authorList>
    </citation>
    <scope>NUCLEOTIDE SEQUENCE [LARGE SCALE GENOMIC DNA]</scope>
    <source>
        <strain evidence="2 3">SIID29052-01</strain>
    </source>
</reference>
<dbReference type="Proteomes" id="UP000494245">
    <property type="component" value="Unassembled WGS sequence"/>
</dbReference>
<evidence type="ECO:0000313" key="2">
    <source>
        <dbReference type="EMBL" id="GFK95317.1"/>
    </source>
</evidence>
<dbReference type="AlphaFoldDB" id="A0A6V8M0C8"/>